<dbReference type="GO" id="GO:0072686">
    <property type="term" value="C:mitotic spindle"/>
    <property type="evidence" value="ECO:0007669"/>
    <property type="project" value="TreeGrafter"/>
</dbReference>
<feature type="coiled-coil region" evidence="11">
    <location>
        <begin position="449"/>
        <end position="518"/>
    </location>
</feature>
<dbReference type="InterPro" id="IPR027417">
    <property type="entry name" value="P-loop_NTPase"/>
</dbReference>
<evidence type="ECO:0000256" key="11">
    <source>
        <dbReference type="SAM" id="Coils"/>
    </source>
</evidence>
<feature type="binding site" evidence="9">
    <location>
        <begin position="94"/>
        <end position="101"/>
    </location>
    <ligand>
        <name>ATP</name>
        <dbReference type="ChEBI" id="CHEBI:30616"/>
    </ligand>
</feature>
<sequence>MNETLDSNECLQVFIRCRPLLQSEMLLPIPVEVHPEVNKIIVRDVGGNKNAVKAFSFDKVFGPEAEQDLVYNNVAAPLIQEVLMGFNCTILAYGQTGTGKTFTIEGDRNAALNNTTKHSQAGIIPRSMEHIFEELAKQECDFEVNVSFLELYNEEIFDLLSKSDDLTKLKLYDSSKGSVRVQGLEMRNVNSMKDVYDVLDKGCKKRRKAFTLLNKMSSRSHTLFTVNVKMRERSTTIEKIKTGKLNLVDLAGSENIGRSGAVEKRAREAGLFLGNINQSLLALGRVITALCENAIHVPYRESKLTRLLRDSLGGQTKTTVIATISPSLFHLDETLNTLEYALRAKNIMNKPEVNAQVSATALTRDYLEKICCLEEQIKELSSKVNFQVDPDNVKNLEAAIATKSKELREEIEIKEKLMAESQELDILILKQRETLHSQKLELQKCISDQVEIAERLAQEQEEIRSEERELLILEPVMAKLHETLHKVLKEKEEITDEVKKMEETTSEVVNENSRLQKQFSSMCRAQRKFNEVLLNFKNQLMNSINEVQKAIICEKAECDQHLSSLDRGFGSFIESSEKLCQQFGNILNDVEKLKSIFQDALTETLRDEEIQAQERHSDIESNISSLISCSFDPLQPLLSNCEENLRNLFQSLAHWRDTLLQKLTGQENLLNNYLSTEDKNLWLLRDSCKVVTQKQKEFIKEYSEVISTALSEENERKMKFEGKINALEEALVQMQIFLTENLDNDLIKSNSVHEKFREHADGEMRNAESLIAFCESSIRSTENFTEEMSFSSSQTLENKMKDMILNIGVNVVHNKEDDLFASHYVHCLVHKLLIWNKGN</sequence>
<evidence type="ECO:0000256" key="9">
    <source>
        <dbReference type="PROSITE-ProRule" id="PRU00283"/>
    </source>
</evidence>
<protein>
    <recommendedName>
        <fullName evidence="10">Kinesin-like protein</fullName>
    </recommendedName>
</protein>
<dbReference type="SUPFAM" id="SSF52540">
    <property type="entry name" value="P-loop containing nucleoside triphosphate hydrolases"/>
    <property type="match status" value="1"/>
</dbReference>
<dbReference type="GO" id="GO:0051231">
    <property type="term" value="P:spindle elongation"/>
    <property type="evidence" value="ECO:0007669"/>
    <property type="project" value="TreeGrafter"/>
</dbReference>
<proteinExistence type="inferred from homology"/>
<dbReference type="PANTHER" id="PTHR47970:SF12">
    <property type="entry name" value="KINESIN FAMILY MEMBER 11"/>
    <property type="match status" value="1"/>
</dbReference>
<comment type="caution">
    <text evidence="13">The sequence shown here is derived from an EMBL/GenBank/DDBJ whole genome shotgun (WGS) entry which is preliminary data.</text>
</comment>
<accession>A0AAV2ASY5</accession>
<dbReference type="AlphaFoldDB" id="A0AAV2ASY5"/>
<comment type="similarity">
    <text evidence="8">Belongs to the TRAFAC class myosin-kinesin ATPase superfamily. Kinesin family. KIN-5/BimC subfamily.</text>
</comment>
<evidence type="ECO:0000313" key="13">
    <source>
        <dbReference type="EMBL" id="CAL1287141.1"/>
    </source>
</evidence>
<evidence type="ECO:0000256" key="3">
    <source>
        <dbReference type="ARBA" id="ARBA00022701"/>
    </source>
</evidence>
<keyword evidence="7" id="KW-0206">Cytoskeleton</keyword>
<evidence type="ECO:0000259" key="12">
    <source>
        <dbReference type="PROSITE" id="PS50067"/>
    </source>
</evidence>
<keyword evidence="5 9" id="KW-0067">ATP-binding</keyword>
<dbReference type="Proteomes" id="UP001497382">
    <property type="component" value="Unassembled WGS sequence"/>
</dbReference>
<evidence type="ECO:0000256" key="7">
    <source>
        <dbReference type="ARBA" id="ARBA00023212"/>
    </source>
</evidence>
<dbReference type="Pfam" id="PF00225">
    <property type="entry name" value="Kinesin"/>
    <property type="match status" value="1"/>
</dbReference>
<evidence type="ECO:0000256" key="1">
    <source>
        <dbReference type="ARBA" id="ARBA00004245"/>
    </source>
</evidence>
<reference evidence="13 14" key="1">
    <citation type="submission" date="2024-04" db="EMBL/GenBank/DDBJ databases">
        <authorList>
            <person name="Rising A."/>
            <person name="Reimegard J."/>
            <person name="Sonavane S."/>
            <person name="Akerstrom W."/>
            <person name="Nylinder S."/>
            <person name="Hedman E."/>
            <person name="Kallberg Y."/>
        </authorList>
    </citation>
    <scope>NUCLEOTIDE SEQUENCE [LARGE SCALE GENOMIC DNA]</scope>
</reference>
<dbReference type="InterPro" id="IPR036961">
    <property type="entry name" value="Kinesin_motor_dom_sf"/>
</dbReference>
<dbReference type="FunFam" id="3.40.850.10:FF:000019">
    <property type="entry name" value="Kinesin-like protein KIN-5D"/>
    <property type="match status" value="1"/>
</dbReference>
<keyword evidence="2" id="KW-0963">Cytoplasm</keyword>
<dbReference type="PANTHER" id="PTHR47970">
    <property type="entry name" value="KINESIN-LIKE PROTEIN KIF11"/>
    <property type="match status" value="1"/>
</dbReference>
<comment type="subcellular location">
    <subcellularLocation>
        <location evidence="1">Cytoplasm</location>
        <location evidence="1">Cytoskeleton</location>
    </subcellularLocation>
</comment>
<evidence type="ECO:0000256" key="4">
    <source>
        <dbReference type="ARBA" id="ARBA00022741"/>
    </source>
</evidence>
<keyword evidence="3 10" id="KW-0493">Microtubule</keyword>
<keyword evidence="6 9" id="KW-0505">Motor protein</keyword>
<dbReference type="PRINTS" id="PR00380">
    <property type="entry name" value="KINESINHEAVY"/>
</dbReference>
<evidence type="ECO:0000256" key="10">
    <source>
        <dbReference type="RuleBase" id="RU000394"/>
    </source>
</evidence>
<dbReference type="GO" id="GO:0007018">
    <property type="term" value="P:microtubule-based movement"/>
    <property type="evidence" value="ECO:0007669"/>
    <property type="project" value="InterPro"/>
</dbReference>
<evidence type="ECO:0000256" key="5">
    <source>
        <dbReference type="ARBA" id="ARBA00022840"/>
    </source>
</evidence>
<dbReference type="Gene3D" id="3.40.850.10">
    <property type="entry name" value="Kinesin motor domain"/>
    <property type="match status" value="1"/>
</dbReference>
<dbReference type="GO" id="GO:0090307">
    <property type="term" value="P:mitotic spindle assembly"/>
    <property type="evidence" value="ECO:0007669"/>
    <property type="project" value="TreeGrafter"/>
</dbReference>
<keyword evidence="11" id="KW-0175">Coiled coil</keyword>
<dbReference type="InterPro" id="IPR019821">
    <property type="entry name" value="Kinesin_motor_CS"/>
</dbReference>
<dbReference type="GO" id="GO:0008017">
    <property type="term" value="F:microtubule binding"/>
    <property type="evidence" value="ECO:0007669"/>
    <property type="project" value="InterPro"/>
</dbReference>
<evidence type="ECO:0000256" key="8">
    <source>
        <dbReference type="ARBA" id="ARBA00034704"/>
    </source>
</evidence>
<dbReference type="GO" id="GO:0005876">
    <property type="term" value="C:spindle microtubule"/>
    <property type="evidence" value="ECO:0007669"/>
    <property type="project" value="TreeGrafter"/>
</dbReference>
<dbReference type="GO" id="GO:0005524">
    <property type="term" value="F:ATP binding"/>
    <property type="evidence" value="ECO:0007669"/>
    <property type="project" value="UniProtKB-UniRule"/>
</dbReference>
<dbReference type="PROSITE" id="PS50067">
    <property type="entry name" value="KINESIN_MOTOR_2"/>
    <property type="match status" value="1"/>
</dbReference>
<dbReference type="SMART" id="SM00129">
    <property type="entry name" value="KISc"/>
    <property type="match status" value="1"/>
</dbReference>
<feature type="domain" description="Kinesin motor" evidence="12">
    <location>
        <begin position="10"/>
        <end position="347"/>
    </location>
</feature>
<organism evidence="13 14">
    <name type="scientific">Larinioides sclopetarius</name>
    <dbReference type="NCBI Taxonomy" id="280406"/>
    <lineage>
        <taxon>Eukaryota</taxon>
        <taxon>Metazoa</taxon>
        <taxon>Ecdysozoa</taxon>
        <taxon>Arthropoda</taxon>
        <taxon>Chelicerata</taxon>
        <taxon>Arachnida</taxon>
        <taxon>Araneae</taxon>
        <taxon>Araneomorphae</taxon>
        <taxon>Entelegynae</taxon>
        <taxon>Araneoidea</taxon>
        <taxon>Araneidae</taxon>
        <taxon>Larinioides</taxon>
    </lineage>
</organism>
<evidence type="ECO:0000256" key="6">
    <source>
        <dbReference type="ARBA" id="ARBA00023175"/>
    </source>
</evidence>
<dbReference type="EMBL" id="CAXIEN010000213">
    <property type="protein sequence ID" value="CAL1287141.1"/>
    <property type="molecule type" value="Genomic_DNA"/>
</dbReference>
<evidence type="ECO:0000256" key="2">
    <source>
        <dbReference type="ARBA" id="ARBA00022490"/>
    </source>
</evidence>
<feature type="coiled-coil region" evidence="11">
    <location>
        <begin position="393"/>
        <end position="424"/>
    </location>
</feature>
<keyword evidence="4 9" id="KW-0547">Nucleotide-binding</keyword>
<dbReference type="InterPro" id="IPR047149">
    <property type="entry name" value="KIF11-like"/>
</dbReference>
<evidence type="ECO:0000313" key="14">
    <source>
        <dbReference type="Proteomes" id="UP001497382"/>
    </source>
</evidence>
<keyword evidence="14" id="KW-1185">Reference proteome</keyword>
<dbReference type="PROSITE" id="PS00411">
    <property type="entry name" value="KINESIN_MOTOR_1"/>
    <property type="match status" value="1"/>
</dbReference>
<name>A0AAV2ASY5_9ARAC</name>
<gene>
    <name evidence="13" type="ORF">LARSCL_LOCUS14656</name>
</gene>
<dbReference type="InterPro" id="IPR001752">
    <property type="entry name" value="Kinesin_motor_dom"/>
</dbReference>
<dbReference type="GO" id="GO:0008574">
    <property type="term" value="F:plus-end-directed microtubule motor activity"/>
    <property type="evidence" value="ECO:0007669"/>
    <property type="project" value="TreeGrafter"/>
</dbReference>